<dbReference type="GO" id="GO:0004252">
    <property type="term" value="F:serine-type endopeptidase activity"/>
    <property type="evidence" value="ECO:0007669"/>
    <property type="project" value="InterPro"/>
</dbReference>
<evidence type="ECO:0000256" key="4">
    <source>
        <dbReference type="ARBA" id="ARBA00023157"/>
    </source>
</evidence>
<dbReference type="GO" id="GO:0006508">
    <property type="term" value="P:proteolysis"/>
    <property type="evidence" value="ECO:0007669"/>
    <property type="project" value="UniProtKB-KW"/>
</dbReference>
<evidence type="ECO:0000256" key="1">
    <source>
        <dbReference type="ARBA" id="ARBA00022670"/>
    </source>
</evidence>
<dbReference type="PANTHER" id="PTHR24276">
    <property type="entry name" value="POLYSERASE-RELATED"/>
    <property type="match status" value="1"/>
</dbReference>
<protein>
    <submittedName>
        <fullName evidence="7">Serine protease 1</fullName>
    </submittedName>
</protein>
<feature type="signal peptide" evidence="5">
    <location>
        <begin position="1"/>
        <end position="21"/>
    </location>
</feature>
<dbReference type="AlphaFoldDB" id="A0A8D4IZN6"/>
<dbReference type="EMBL" id="MF167601">
    <property type="protein sequence ID" value="AXF35739.1"/>
    <property type="molecule type" value="mRNA"/>
</dbReference>
<dbReference type="PANTHER" id="PTHR24276:SF98">
    <property type="entry name" value="FI18310P1-RELATED"/>
    <property type="match status" value="1"/>
</dbReference>
<keyword evidence="4" id="KW-1015">Disulfide bond</keyword>
<organism evidence="7">
    <name type="scientific">Holotrichia oblita</name>
    <name type="common">Chafer beetle</name>
    <dbReference type="NCBI Taxonomy" id="644536"/>
    <lineage>
        <taxon>Eukaryota</taxon>
        <taxon>Metazoa</taxon>
        <taxon>Ecdysozoa</taxon>
        <taxon>Arthropoda</taxon>
        <taxon>Hexapoda</taxon>
        <taxon>Insecta</taxon>
        <taxon>Pterygota</taxon>
        <taxon>Neoptera</taxon>
        <taxon>Endopterygota</taxon>
        <taxon>Coleoptera</taxon>
        <taxon>Polyphaga</taxon>
        <taxon>Scarabaeiformia</taxon>
        <taxon>Scarabaeidae</taxon>
        <taxon>Melolonthinae</taxon>
        <taxon>Holotrichia</taxon>
    </lineage>
</organism>
<keyword evidence="5" id="KW-0732">Signal</keyword>
<keyword evidence="3" id="KW-0720">Serine protease</keyword>
<feature type="domain" description="Peptidase S1" evidence="6">
    <location>
        <begin position="42"/>
        <end position="273"/>
    </location>
</feature>
<dbReference type="SMART" id="SM00020">
    <property type="entry name" value="Tryp_SPc"/>
    <property type="match status" value="1"/>
</dbReference>
<dbReference type="InterPro" id="IPR001254">
    <property type="entry name" value="Trypsin_dom"/>
</dbReference>
<name>A0A8D4IZN6_HOLOL</name>
<proteinExistence type="evidence at transcript level"/>
<sequence length="300" mass="32268">MYLANILIVLTLGISLAQSAATKNENQTALADYLTRTTRLGTTGTDVTDRTQYSYHASVQLVEGNTHLCSASLIDKEHLLTSAFCLHDLVVDGSITNPDDLAKLKEAEDLQVVLGIIRIGATTDRVVKALKYIFIHEDWAYLTGKNDIAVLRIEEAFEDFTDNVKSIGLATATPAAGAECRSSGWTEGATSSNLKVNTFKVVARGACTTAVGAATEGQFCGEDSSVSCQGELGSPVICNAAQAGIVSQYTCATTTGPMTDVSYYADWIEEQQKRSGSSSLMNSAYLLSICIFAWMYMYKN</sequence>
<evidence type="ECO:0000256" key="2">
    <source>
        <dbReference type="ARBA" id="ARBA00022801"/>
    </source>
</evidence>
<dbReference type="InterPro" id="IPR050430">
    <property type="entry name" value="Peptidase_S1"/>
</dbReference>
<keyword evidence="2" id="KW-0378">Hydrolase</keyword>
<keyword evidence="1 7" id="KW-0645">Protease</keyword>
<dbReference type="Pfam" id="PF00089">
    <property type="entry name" value="Trypsin"/>
    <property type="match status" value="1"/>
</dbReference>
<evidence type="ECO:0000256" key="3">
    <source>
        <dbReference type="ARBA" id="ARBA00022825"/>
    </source>
</evidence>
<reference evidence="7" key="1">
    <citation type="submission" date="2017-05" db="EMBL/GenBank/DDBJ databases">
        <authorList>
            <person name="Huang Y."/>
            <person name="Shu C."/>
        </authorList>
    </citation>
    <scope>NUCLEOTIDE SEQUENCE</scope>
</reference>
<dbReference type="PROSITE" id="PS50240">
    <property type="entry name" value="TRYPSIN_DOM"/>
    <property type="match status" value="1"/>
</dbReference>
<evidence type="ECO:0000256" key="5">
    <source>
        <dbReference type="SAM" id="SignalP"/>
    </source>
</evidence>
<feature type="chain" id="PRO_5034421820" evidence="5">
    <location>
        <begin position="22"/>
        <end position="300"/>
    </location>
</feature>
<accession>A0A8D4IZN6</accession>
<evidence type="ECO:0000259" key="6">
    <source>
        <dbReference type="PROSITE" id="PS50240"/>
    </source>
</evidence>
<evidence type="ECO:0000313" key="7">
    <source>
        <dbReference type="EMBL" id="AXF35739.1"/>
    </source>
</evidence>